<keyword evidence="7" id="KW-0418">Kinase</keyword>
<evidence type="ECO:0000259" key="6">
    <source>
        <dbReference type="PROSITE" id="PS50110"/>
    </source>
</evidence>
<dbReference type="PROSITE" id="PS50110">
    <property type="entry name" value="RESPONSE_REGULATORY"/>
    <property type="match status" value="1"/>
</dbReference>
<feature type="modified residue" description="4-aspartylphosphate" evidence="4">
    <location>
        <position position="96"/>
    </location>
</feature>
<dbReference type="Proteomes" id="UP000296201">
    <property type="component" value="Chromosome"/>
</dbReference>
<name>A0A4P7NZ57_9GAMM</name>
<organism evidence="7 8">
    <name type="scientific">Hydrogenovibrio crunogenus</name>
    <dbReference type="NCBI Taxonomy" id="39765"/>
    <lineage>
        <taxon>Bacteria</taxon>
        <taxon>Pseudomonadati</taxon>
        <taxon>Pseudomonadota</taxon>
        <taxon>Gammaproteobacteria</taxon>
        <taxon>Thiotrichales</taxon>
        <taxon>Piscirickettsiaceae</taxon>
        <taxon>Hydrogenovibrio</taxon>
    </lineage>
</organism>
<dbReference type="PANTHER" id="PTHR43719">
    <property type="entry name" value="TWO-COMPONENT HISTIDINE KINASE"/>
    <property type="match status" value="1"/>
</dbReference>
<dbReference type="GO" id="GO:0000160">
    <property type="term" value="P:phosphorelay signal transduction system"/>
    <property type="evidence" value="ECO:0007669"/>
    <property type="project" value="InterPro"/>
</dbReference>
<evidence type="ECO:0000313" key="8">
    <source>
        <dbReference type="Proteomes" id="UP000296201"/>
    </source>
</evidence>
<dbReference type="EC" id="2.7.13.3" evidence="2"/>
<dbReference type="InterPro" id="IPR050956">
    <property type="entry name" value="2C_system_His_kinase"/>
</dbReference>
<dbReference type="SMART" id="SM00448">
    <property type="entry name" value="REC"/>
    <property type="match status" value="1"/>
</dbReference>
<dbReference type="InterPro" id="IPR001789">
    <property type="entry name" value="Sig_transdc_resp-reg_receiver"/>
</dbReference>
<evidence type="ECO:0000256" key="3">
    <source>
        <dbReference type="ARBA" id="ARBA00022553"/>
    </source>
</evidence>
<dbReference type="InterPro" id="IPR036890">
    <property type="entry name" value="HATPase_C_sf"/>
</dbReference>
<keyword evidence="3 4" id="KW-0597">Phosphoprotein</keyword>
<proteinExistence type="predicted"/>
<dbReference type="PRINTS" id="PR00344">
    <property type="entry name" value="BCTRLSENSOR"/>
</dbReference>
<keyword evidence="7" id="KW-0808">Transferase</keyword>
<feature type="domain" description="Histidine kinase" evidence="5">
    <location>
        <begin position="202"/>
        <end position="423"/>
    </location>
</feature>
<dbReference type="GO" id="GO:0004673">
    <property type="term" value="F:protein histidine kinase activity"/>
    <property type="evidence" value="ECO:0007669"/>
    <property type="project" value="UniProtKB-EC"/>
</dbReference>
<evidence type="ECO:0000313" key="7">
    <source>
        <dbReference type="EMBL" id="QBZ83063.1"/>
    </source>
</evidence>
<dbReference type="SUPFAM" id="SSF55874">
    <property type="entry name" value="ATPase domain of HSP90 chaperone/DNA topoisomerase II/histidine kinase"/>
    <property type="match status" value="1"/>
</dbReference>
<evidence type="ECO:0000259" key="5">
    <source>
        <dbReference type="PROSITE" id="PS50109"/>
    </source>
</evidence>
<gene>
    <name evidence="7" type="primary">citA</name>
    <name evidence="7" type="ORF">GHNINEIG_01104</name>
</gene>
<reference evidence="7 8" key="1">
    <citation type="submission" date="2018-08" db="EMBL/GenBank/DDBJ databases">
        <title>Horizontal acquisition of hydrogen conversion ability and other habitat adaptations in Hydrogenovibrio crunogenus strains.</title>
        <authorList>
            <person name="Gonnella G."/>
            <person name="Adam N."/>
            <person name="Perner M."/>
        </authorList>
    </citation>
    <scope>NUCLEOTIDE SEQUENCE [LARGE SCALE GENOMIC DNA]</scope>
    <source>
        <strain evidence="7 8">SP-41</strain>
    </source>
</reference>
<dbReference type="AlphaFoldDB" id="A0A4P7NZ57"/>
<dbReference type="InterPro" id="IPR003594">
    <property type="entry name" value="HATPase_dom"/>
</dbReference>
<dbReference type="EMBL" id="CP032096">
    <property type="protein sequence ID" value="QBZ83063.1"/>
    <property type="molecule type" value="Genomic_DNA"/>
</dbReference>
<dbReference type="Gene3D" id="3.40.50.2300">
    <property type="match status" value="1"/>
</dbReference>
<dbReference type="SMART" id="SM00387">
    <property type="entry name" value="HATPase_c"/>
    <property type="match status" value="1"/>
</dbReference>
<dbReference type="Pfam" id="PF00072">
    <property type="entry name" value="Response_reg"/>
    <property type="match status" value="1"/>
</dbReference>
<evidence type="ECO:0000256" key="4">
    <source>
        <dbReference type="PROSITE-ProRule" id="PRU00169"/>
    </source>
</evidence>
<comment type="catalytic activity">
    <reaction evidence="1">
        <text>ATP + protein L-histidine = ADP + protein N-phospho-L-histidine.</text>
        <dbReference type="EC" id="2.7.13.3"/>
    </reaction>
</comment>
<keyword evidence="8" id="KW-1185">Reference proteome</keyword>
<dbReference type="PROSITE" id="PS50109">
    <property type="entry name" value="HIS_KIN"/>
    <property type="match status" value="1"/>
</dbReference>
<dbReference type="Pfam" id="PF02518">
    <property type="entry name" value="HATPase_c"/>
    <property type="match status" value="1"/>
</dbReference>
<dbReference type="InterPro" id="IPR005467">
    <property type="entry name" value="His_kinase_dom"/>
</dbReference>
<evidence type="ECO:0000256" key="1">
    <source>
        <dbReference type="ARBA" id="ARBA00000085"/>
    </source>
</evidence>
<accession>A0A4P7NZ57</accession>
<protein>
    <recommendedName>
        <fullName evidence="2">histidine kinase</fullName>
        <ecNumber evidence="2">2.7.13.3</ecNumber>
    </recommendedName>
</protein>
<dbReference type="SUPFAM" id="SSF52172">
    <property type="entry name" value="CheY-like"/>
    <property type="match status" value="1"/>
</dbReference>
<sequence length="426" mass="47768">MNGGMVNMPHKILVVDDDVRQIEAYKSLFKLDDNQPVNTLGSFFSDTEHQEENDTHSSALLLGGLQLVTALQGEEAIEKVSASLAEEKPIKVAFIDVRMPPGMNGLDAAKKIREIDPRVYIVMVTAYSDFDLFEITQSLQENVLFVRKPFQSEEIEQMALNFVRAWDKDRYIEQITQTLGHKVKQNLFEASMYEVSNSLLAILADNVNAQAGLISYLNKEFDVLPEQRSAYKQITQTIFGEAQLLSQMVSSLQRLSMSSDKVMVFSVKDLVNYILSLMPELNALPEHIEFEIECHLDQEVSFQLPYSCLILAISSVIRNALDSVFAKALKRPGFKGKVRLVIEKANHSESKFVTIRLSDNGLGVNEPDLKKVFKEGYSSKKEGSGVGLTLVQQFIDRVSGDVLFDSAGRDQGAEVVLHFPFRVDMA</sequence>
<dbReference type="Gene3D" id="3.30.565.10">
    <property type="entry name" value="Histidine kinase-like ATPase, C-terminal domain"/>
    <property type="match status" value="1"/>
</dbReference>
<feature type="domain" description="Response regulatory" evidence="6">
    <location>
        <begin position="11"/>
        <end position="163"/>
    </location>
</feature>
<dbReference type="InterPro" id="IPR011006">
    <property type="entry name" value="CheY-like_superfamily"/>
</dbReference>
<evidence type="ECO:0000256" key="2">
    <source>
        <dbReference type="ARBA" id="ARBA00012438"/>
    </source>
</evidence>
<dbReference type="PANTHER" id="PTHR43719:SF28">
    <property type="entry name" value="PEROXIDE STRESS-ACTIVATED HISTIDINE KINASE MAK1-RELATED"/>
    <property type="match status" value="1"/>
</dbReference>
<dbReference type="InterPro" id="IPR004358">
    <property type="entry name" value="Sig_transdc_His_kin-like_C"/>
</dbReference>